<evidence type="ECO:0000256" key="2">
    <source>
        <dbReference type="ARBA" id="ARBA00010846"/>
    </source>
</evidence>
<organism evidence="4 5">
    <name type="scientific">Rhynchospora pubera</name>
    <dbReference type="NCBI Taxonomy" id="906938"/>
    <lineage>
        <taxon>Eukaryota</taxon>
        <taxon>Viridiplantae</taxon>
        <taxon>Streptophyta</taxon>
        <taxon>Embryophyta</taxon>
        <taxon>Tracheophyta</taxon>
        <taxon>Spermatophyta</taxon>
        <taxon>Magnoliopsida</taxon>
        <taxon>Liliopsida</taxon>
        <taxon>Poales</taxon>
        <taxon>Cyperaceae</taxon>
        <taxon>Cyperoideae</taxon>
        <taxon>Rhynchosporeae</taxon>
        <taxon>Rhynchospora</taxon>
    </lineage>
</organism>
<dbReference type="Gene3D" id="3.30.710.10">
    <property type="entry name" value="Potassium Channel Kv1.1, Chain A"/>
    <property type="match status" value="1"/>
</dbReference>
<dbReference type="PROSITE" id="PS50097">
    <property type="entry name" value="BTB"/>
    <property type="match status" value="1"/>
</dbReference>
<dbReference type="SUPFAM" id="SSF54695">
    <property type="entry name" value="POZ domain"/>
    <property type="match status" value="1"/>
</dbReference>
<accession>A0AAV8DLH6</accession>
<dbReference type="CDD" id="cd00121">
    <property type="entry name" value="MATH"/>
    <property type="match status" value="1"/>
</dbReference>
<dbReference type="Gene3D" id="2.60.210.10">
    <property type="entry name" value="Apoptosis, Tumor Necrosis Factor Receptor Associated Protein 2, Chain A"/>
    <property type="match status" value="1"/>
</dbReference>
<evidence type="ECO:0000256" key="1">
    <source>
        <dbReference type="ARBA" id="ARBA00004906"/>
    </source>
</evidence>
<dbReference type="GO" id="GO:0016567">
    <property type="term" value="P:protein ubiquitination"/>
    <property type="evidence" value="ECO:0007669"/>
    <property type="project" value="InterPro"/>
</dbReference>
<feature type="domain" description="BTB" evidence="3">
    <location>
        <begin position="163"/>
        <end position="230"/>
    </location>
</feature>
<dbReference type="InterPro" id="IPR056423">
    <property type="entry name" value="BACK_BPM_SPOP"/>
</dbReference>
<dbReference type="SUPFAM" id="SSF49599">
    <property type="entry name" value="TRAF domain-like"/>
    <property type="match status" value="1"/>
</dbReference>
<sequence>MASSSANDAVPIFIREVSVRSFTFEIYMKPSSSIRSSPIFNFGGHDWRLRWNISSSKEVLLWLLLIPEDHEVKATVQFTMLDKYGELSSQYKRVSRTFPSKAYSDKMGMLLGHMSLENHVTNDCFNVHCTIFIDGKTTKSELYQNSNSLVKQISNLFLSQDTSDITFEVDGETFPAHRAVLAARSPVFKAELFGQMVEANTDCIKLEGMMSEIFKELLCYIYTDTTQDSGTKFNQHLLVAADRYALDELRKICEDRLCRDMTLDTVLSSLGLADQHNCSILLDYSLNFAATPENLLQLTLRQEYLDLMKSSPSVFAKLSKRANASLSFQNIVYNKKTVG</sequence>
<keyword evidence="5" id="KW-1185">Reference proteome</keyword>
<comment type="pathway">
    <text evidence="1">Protein modification; protein ubiquitination.</text>
</comment>
<dbReference type="PANTHER" id="PTHR26379">
    <property type="entry name" value="BTB/POZ AND MATH DOMAIN-CONTAINING PROTEIN 1"/>
    <property type="match status" value="1"/>
</dbReference>
<dbReference type="Proteomes" id="UP001140206">
    <property type="component" value="Chromosome 3"/>
</dbReference>
<proteinExistence type="inferred from homology"/>
<dbReference type="InterPro" id="IPR045005">
    <property type="entry name" value="BPM1-6"/>
</dbReference>
<evidence type="ECO:0000259" key="3">
    <source>
        <dbReference type="PROSITE" id="PS50097"/>
    </source>
</evidence>
<comment type="similarity">
    <text evidence="2">Belongs to the Tdpoz family.</text>
</comment>
<dbReference type="AlphaFoldDB" id="A0AAV8DLH6"/>
<protein>
    <submittedName>
        <fullName evidence="4">BTB/POZ/MATH-domain protein</fullName>
    </submittedName>
</protein>
<dbReference type="InterPro" id="IPR011333">
    <property type="entry name" value="SKP1/BTB/POZ_sf"/>
</dbReference>
<evidence type="ECO:0000313" key="4">
    <source>
        <dbReference type="EMBL" id="KAJ4769985.1"/>
    </source>
</evidence>
<gene>
    <name evidence="4" type="ORF">LUZ62_054242</name>
</gene>
<dbReference type="PANTHER" id="PTHR26379:SF187">
    <property type="entry name" value="OS07G0655300 PROTEIN"/>
    <property type="match status" value="1"/>
</dbReference>
<dbReference type="Pfam" id="PF24570">
    <property type="entry name" value="BACK_BPM_SPOP"/>
    <property type="match status" value="1"/>
</dbReference>
<dbReference type="InterPro" id="IPR008974">
    <property type="entry name" value="TRAF-like"/>
</dbReference>
<dbReference type="InterPro" id="IPR002083">
    <property type="entry name" value="MATH/TRAF_dom"/>
</dbReference>
<dbReference type="SMART" id="SM00225">
    <property type="entry name" value="BTB"/>
    <property type="match status" value="1"/>
</dbReference>
<reference evidence="4" key="1">
    <citation type="submission" date="2022-08" db="EMBL/GenBank/DDBJ databases">
        <authorList>
            <person name="Marques A."/>
        </authorList>
    </citation>
    <scope>NUCLEOTIDE SEQUENCE</scope>
    <source>
        <strain evidence="4">RhyPub2mFocal</strain>
        <tissue evidence="4">Leaves</tissue>
    </source>
</reference>
<dbReference type="EMBL" id="JAMFTS010000003">
    <property type="protein sequence ID" value="KAJ4769985.1"/>
    <property type="molecule type" value="Genomic_DNA"/>
</dbReference>
<comment type="caution">
    <text evidence="4">The sequence shown here is derived from an EMBL/GenBank/DDBJ whole genome shotgun (WGS) entry which is preliminary data.</text>
</comment>
<dbReference type="Pfam" id="PF00651">
    <property type="entry name" value="BTB"/>
    <property type="match status" value="1"/>
</dbReference>
<dbReference type="InterPro" id="IPR000210">
    <property type="entry name" value="BTB/POZ_dom"/>
</dbReference>
<name>A0AAV8DLH6_9POAL</name>
<evidence type="ECO:0000313" key="5">
    <source>
        <dbReference type="Proteomes" id="UP001140206"/>
    </source>
</evidence>